<keyword evidence="3" id="KW-1185">Reference proteome</keyword>
<comment type="caution">
    <text evidence="2">The sequence shown here is derived from an EMBL/GenBank/DDBJ whole genome shotgun (WGS) entry which is preliminary data.</text>
</comment>
<dbReference type="GO" id="GO:0005509">
    <property type="term" value="F:calcium ion binding"/>
    <property type="evidence" value="ECO:0007669"/>
    <property type="project" value="InterPro"/>
</dbReference>
<protein>
    <recommendedName>
        <fullName evidence="1">EF-hand domain-containing protein</fullName>
    </recommendedName>
</protein>
<dbReference type="PROSITE" id="PS50222">
    <property type="entry name" value="EF_HAND_2"/>
    <property type="match status" value="1"/>
</dbReference>
<dbReference type="AlphaFoldDB" id="X6MLK0"/>
<name>X6MLK0_RETFI</name>
<feature type="domain" description="EF-hand" evidence="1">
    <location>
        <begin position="130"/>
        <end position="156"/>
    </location>
</feature>
<dbReference type="InterPro" id="IPR018247">
    <property type="entry name" value="EF_Hand_1_Ca_BS"/>
</dbReference>
<feature type="non-terminal residue" evidence="2">
    <location>
        <position position="1"/>
    </location>
</feature>
<organism evidence="2 3">
    <name type="scientific">Reticulomyxa filosa</name>
    <dbReference type="NCBI Taxonomy" id="46433"/>
    <lineage>
        <taxon>Eukaryota</taxon>
        <taxon>Sar</taxon>
        <taxon>Rhizaria</taxon>
        <taxon>Retaria</taxon>
        <taxon>Foraminifera</taxon>
        <taxon>Monothalamids</taxon>
        <taxon>Reticulomyxidae</taxon>
        <taxon>Reticulomyxa</taxon>
    </lineage>
</organism>
<gene>
    <name evidence="2" type="ORF">RFI_22508</name>
</gene>
<reference evidence="2 3" key="1">
    <citation type="journal article" date="2013" name="Curr. Biol.">
        <title>The Genome of the Foraminiferan Reticulomyxa filosa.</title>
        <authorList>
            <person name="Glockner G."/>
            <person name="Hulsmann N."/>
            <person name="Schleicher M."/>
            <person name="Noegel A.A."/>
            <person name="Eichinger L."/>
            <person name="Gallinger C."/>
            <person name="Pawlowski J."/>
            <person name="Sierra R."/>
            <person name="Euteneuer U."/>
            <person name="Pillet L."/>
            <person name="Moustafa A."/>
            <person name="Platzer M."/>
            <person name="Groth M."/>
            <person name="Szafranski K."/>
            <person name="Schliwa M."/>
        </authorList>
    </citation>
    <scope>NUCLEOTIDE SEQUENCE [LARGE SCALE GENOMIC DNA]</scope>
</reference>
<dbReference type="OrthoDB" id="272512at2759"/>
<evidence type="ECO:0000313" key="3">
    <source>
        <dbReference type="Proteomes" id="UP000023152"/>
    </source>
</evidence>
<dbReference type="PROSITE" id="PS00018">
    <property type="entry name" value="EF_HAND_1"/>
    <property type="match status" value="1"/>
</dbReference>
<evidence type="ECO:0000313" key="2">
    <source>
        <dbReference type="EMBL" id="ETO14863.1"/>
    </source>
</evidence>
<evidence type="ECO:0000259" key="1">
    <source>
        <dbReference type="PROSITE" id="PS50222"/>
    </source>
</evidence>
<dbReference type="InterPro" id="IPR002048">
    <property type="entry name" value="EF_hand_dom"/>
</dbReference>
<dbReference type="EMBL" id="ASPP01019696">
    <property type="protein sequence ID" value="ETO14863.1"/>
    <property type="molecule type" value="Genomic_DNA"/>
</dbReference>
<dbReference type="Proteomes" id="UP000023152">
    <property type="component" value="Unassembled WGS sequence"/>
</dbReference>
<accession>X6MLK0</accession>
<sequence>GGNVNYSLDYVQASMIGLMYGSCCQLVNYLEIEILPLYVPSNEEKGNPKLYCKRVQTYMANHKQYVTTPHTAADHFLVGSEKCWDALIIIKTLAWADEHPKYNADNIICGQVSDETGLRQSCVLPVCQEFARLDKDKDGVLSSYEYAQMLSLNDKHCNCIVRTLANKVFSFVAWDDRNYWSFVPPTLLC</sequence>
<proteinExistence type="predicted"/>